<feature type="compositionally biased region" description="Basic and acidic residues" evidence="1">
    <location>
        <begin position="57"/>
        <end position="71"/>
    </location>
</feature>
<comment type="caution">
    <text evidence="3">The sequence shown here is derived from an EMBL/GenBank/DDBJ whole genome shotgun (WGS) entry which is preliminary data.</text>
</comment>
<feature type="compositionally biased region" description="Acidic residues" evidence="1">
    <location>
        <begin position="130"/>
        <end position="139"/>
    </location>
</feature>
<dbReference type="RefSeq" id="WP_007573112.1">
    <property type="nucleotide sequence ID" value="NZ_AGUD01000099.1"/>
</dbReference>
<keyword evidence="2" id="KW-0472">Membrane</keyword>
<dbReference type="AlphaFoldDB" id="H0E4A3"/>
<keyword evidence="2" id="KW-1133">Transmembrane helix</keyword>
<evidence type="ECO:0000313" key="3">
    <source>
        <dbReference type="EMBL" id="EHN11498.1"/>
    </source>
</evidence>
<evidence type="ECO:0000256" key="1">
    <source>
        <dbReference type="SAM" id="MobiDB-lite"/>
    </source>
</evidence>
<keyword evidence="4" id="KW-1185">Reference proteome</keyword>
<protein>
    <submittedName>
        <fullName evidence="3">Uncharacterized protein</fullName>
    </submittedName>
</protein>
<proteinExistence type="predicted"/>
<accession>H0E4A3</accession>
<dbReference type="EMBL" id="AGUD01000099">
    <property type="protein sequence ID" value="EHN11498.1"/>
    <property type="molecule type" value="Genomic_DNA"/>
</dbReference>
<dbReference type="Proteomes" id="UP000005143">
    <property type="component" value="Unassembled WGS sequence"/>
</dbReference>
<reference evidence="3 4" key="1">
    <citation type="journal article" date="2013" name="Biodegradation">
        <title>Quantitative proteomic analysis of ibuprofen-degrading Patulibacter sp. strain I11.</title>
        <authorList>
            <person name="Almeida B."/>
            <person name="Kjeldal H."/>
            <person name="Lolas I."/>
            <person name="Knudsen A.D."/>
            <person name="Carvalho G."/>
            <person name="Nielsen K.L."/>
            <person name="Barreto Crespo M.T."/>
            <person name="Stensballe A."/>
            <person name="Nielsen J.L."/>
        </authorList>
    </citation>
    <scope>NUCLEOTIDE SEQUENCE [LARGE SCALE GENOMIC DNA]</scope>
    <source>
        <strain evidence="3 4">I11</strain>
    </source>
</reference>
<gene>
    <name evidence="3" type="ORF">PAI11_16300</name>
</gene>
<dbReference type="OrthoDB" id="10006453at2"/>
<feature type="region of interest" description="Disordered" evidence="1">
    <location>
        <begin position="35"/>
        <end position="147"/>
    </location>
</feature>
<feature type="compositionally biased region" description="Basic and acidic residues" evidence="1">
    <location>
        <begin position="87"/>
        <end position="112"/>
    </location>
</feature>
<name>H0E4A3_9ACTN</name>
<keyword evidence="2" id="KW-0812">Transmembrane</keyword>
<feature type="transmembrane region" description="Helical" evidence="2">
    <location>
        <begin position="6"/>
        <end position="25"/>
    </location>
</feature>
<evidence type="ECO:0000313" key="4">
    <source>
        <dbReference type="Proteomes" id="UP000005143"/>
    </source>
</evidence>
<organism evidence="3 4">
    <name type="scientific">Patulibacter medicamentivorans</name>
    <dbReference type="NCBI Taxonomy" id="1097667"/>
    <lineage>
        <taxon>Bacteria</taxon>
        <taxon>Bacillati</taxon>
        <taxon>Actinomycetota</taxon>
        <taxon>Thermoleophilia</taxon>
        <taxon>Solirubrobacterales</taxon>
        <taxon>Patulibacteraceae</taxon>
        <taxon>Patulibacter</taxon>
    </lineage>
</organism>
<feature type="compositionally biased region" description="Pro residues" evidence="1">
    <location>
        <begin position="46"/>
        <end position="55"/>
    </location>
</feature>
<sequence>MDTVITIVVFGVVGLSGLIAIGVLFRGDHPHDQIGAGGLDVSAGPPRVPGGPPEDTPAMREDDIRQMLEARNRRRRARGQAESDVDGELRALLDDRPAPAERQRDPSVEAEARAIVTARNARRRRRGEPEGDVEAEVAELLERVDPA</sequence>
<evidence type="ECO:0000256" key="2">
    <source>
        <dbReference type="SAM" id="Phobius"/>
    </source>
</evidence>